<name>A0ABW7GRH7_9BURK</name>
<protein>
    <submittedName>
        <fullName evidence="1">DUF3567 domain-containing protein</fullName>
    </submittedName>
</protein>
<dbReference type="Pfam" id="PF12091">
    <property type="entry name" value="DUF3567"/>
    <property type="match status" value="1"/>
</dbReference>
<accession>A0ABW7GRH7</accession>
<comment type="caution">
    <text evidence="1">The sequence shown here is derived from an EMBL/GenBank/DDBJ whole genome shotgun (WGS) entry which is preliminary data.</text>
</comment>
<gene>
    <name evidence="1" type="ORF">ACG04Q_23535</name>
</gene>
<dbReference type="InterPro" id="IPR021951">
    <property type="entry name" value="DUF3567"/>
</dbReference>
<reference evidence="1 2" key="1">
    <citation type="submission" date="2024-08" db="EMBL/GenBank/DDBJ databases">
        <authorList>
            <person name="Lu H."/>
        </authorList>
    </citation>
    <scope>NUCLEOTIDE SEQUENCE [LARGE SCALE GENOMIC DNA]</scope>
    <source>
        <strain evidence="1 2">DXS20W</strain>
    </source>
</reference>
<proteinExistence type="predicted"/>
<evidence type="ECO:0000313" key="2">
    <source>
        <dbReference type="Proteomes" id="UP001606302"/>
    </source>
</evidence>
<organism evidence="1 2">
    <name type="scientific">Pelomonas lactea</name>
    <dbReference type="NCBI Taxonomy" id="3299030"/>
    <lineage>
        <taxon>Bacteria</taxon>
        <taxon>Pseudomonadati</taxon>
        <taxon>Pseudomonadota</taxon>
        <taxon>Betaproteobacteria</taxon>
        <taxon>Burkholderiales</taxon>
        <taxon>Sphaerotilaceae</taxon>
        <taxon>Roseateles</taxon>
    </lineage>
</organism>
<dbReference type="EMBL" id="JBIGHX010000010">
    <property type="protein sequence ID" value="MFG6464564.1"/>
    <property type="molecule type" value="Genomic_DNA"/>
</dbReference>
<keyword evidence="2" id="KW-1185">Reference proteome</keyword>
<evidence type="ECO:0000313" key="1">
    <source>
        <dbReference type="EMBL" id="MFG6464564.1"/>
    </source>
</evidence>
<sequence>MHMLYNSDSFIVVQFEVPLAEADTGPQLNRGGFEIVDKFARKEIFIEGALAESFSQGVQALIEDGQPSEDELDAFIEQYAVMGQQPVVMH</sequence>
<dbReference type="Proteomes" id="UP001606302">
    <property type="component" value="Unassembled WGS sequence"/>
</dbReference>
<dbReference type="RefSeq" id="WP_394513992.1">
    <property type="nucleotide sequence ID" value="NZ_JBIGHX010000010.1"/>
</dbReference>